<evidence type="ECO:0000313" key="2">
    <source>
        <dbReference type="EMBL" id="KAK8871381.1"/>
    </source>
</evidence>
<name>A0ABR2J0G9_9EUKA</name>
<dbReference type="EMBL" id="JAPFFF010000013">
    <property type="protein sequence ID" value="KAK8871381.1"/>
    <property type="molecule type" value="Genomic_DNA"/>
</dbReference>
<organism evidence="2 3">
    <name type="scientific">Tritrichomonas musculus</name>
    <dbReference type="NCBI Taxonomy" id="1915356"/>
    <lineage>
        <taxon>Eukaryota</taxon>
        <taxon>Metamonada</taxon>
        <taxon>Parabasalia</taxon>
        <taxon>Tritrichomonadida</taxon>
        <taxon>Tritrichomonadidae</taxon>
        <taxon>Tritrichomonas</taxon>
    </lineage>
</organism>
<evidence type="ECO:0000313" key="3">
    <source>
        <dbReference type="Proteomes" id="UP001470230"/>
    </source>
</evidence>
<gene>
    <name evidence="2" type="ORF">M9Y10_007105</name>
</gene>
<sequence length="125" mass="15025">MIEELEKQVTKTNPKMKLKTVVKICLDFVEEHPELINKIGIAWYNETYFIINTKIFGIFIKRKPNSINKNLKKNGFKCIKTKYSMREKKYLSFTFNDLPDSKSWVLQHSDKLQKKSKKKYFKHIF</sequence>
<protein>
    <recommendedName>
        <fullName evidence="1">Initiator binding domain-containing protein</fullName>
    </recommendedName>
</protein>
<reference evidence="2 3" key="1">
    <citation type="submission" date="2024-04" db="EMBL/GenBank/DDBJ databases">
        <title>Tritrichomonas musculus Genome.</title>
        <authorList>
            <person name="Alves-Ferreira E."/>
            <person name="Grigg M."/>
            <person name="Lorenzi H."/>
            <person name="Galac M."/>
        </authorList>
    </citation>
    <scope>NUCLEOTIDE SEQUENCE [LARGE SCALE GENOMIC DNA]</scope>
    <source>
        <strain evidence="2 3">EAF2021</strain>
    </source>
</reference>
<dbReference type="Pfam" id="PF10416">
    <property type="entry name" value="IBD"/>
    <property type="match status" value="1"/>
</dbReference>
<dbReference type="Gene3D" id="1.10.10.10">
    <property type="entry name" value="Winged helix-like DNA-binding domain superfamily/Winged helix DNA-binding domain"/>
    <property type="match status" value="1"/>
</dbReference>
<accession>A0ABR2J0G9</accession>
<proteinExistence type="predicted"/>
<keyword evidence="3" id="KW-1185">Reference proteome</keyword>
<dbReference type="Proteomes" id="UP001470230">
    <property type="component" value="Unassembled WGS sequence"/>
</dbReference>
<comment type="caution">
    <text evidence="2">The sequence shown here is derived from an EMBL/GenBank/DDBJ whole genome shotgun (WGS) entry which is preliminary data.</text>
</comment>
<feature type="domain" description="Initiator binding" evidence="1">
    <location>
        <begin position="5"/>
        <end position="88"/>
    </location>
</feature>
<dbReference type="InterPro" id="IPR036388">
    <property type="entry name" value="WH-like_DNA-bd_sf"/>
</dbReference>
<dbReference type="InterPro" id="IPR018845">
    <property type="entry name" value="Initiator-bd"/>
</dbReference>
<evidence type="ECO:0000259" key="1">
    <source>
        <dbReference type="Pfam" id="PF10416"/>
    </source>
</evidence>